<accession>A0ABD1ASG4</accession>
<evidence type="ECO:0000313" key="3">
    <source>
        <dbReference type="Proteomes" id="UP001558713"/>
    </source>
</evidence>
<protein>
    <recommendedName>
        <fullName evidence="4">Endonuclease/exonuclease/phosphatase</fullName>
    </recommendedName>
</protein>
<dbReference type="Gene3D" id="3.60.10.10">
    <property type="entry name" value="Endonuclease/exonuclease/phosphatase"/>
    <property type="match status" value="1"/>
</dbReference>
<evidence type="ECO:0000256" key="1">
    <source>
        <dbReference type="SAM" id="MobiDB-lite"/>
    </source>
</evidence>
<reference evidence="2 3" key="1">
    <citation type="submission" date="2024-04" db="EMBL/GenBank/DDBJ databases">
        <title>Genome assembly C_amara_ONT_v2.</title>
        <authorList>
            <person name="Yant L."/>
            <person name="Moore C."/>
            <person name="Slenker M."/>
        </authorList>
    </citation>
    <scope>NUCLEOTIDE SEQUENCE [LARGE SCALE GENOMIC DNA]</scope>
    <source>
        <tissue evidence="2">Leaf</tissue>
    </source>
</reference>
<feature type="region of interest" description="Disordered" evidence="1">
    <location>
        <begin position="1"/>
        <end position="21"/>
    </location>
</feature>
<feature type="compositionally biased region" description="Basic and acidic residues" evidence="1">
    <location>
        <begin position="9"/>
        <end position="21"/>
    </location>
</feature>
<dbReference type="AlphaFoldDB" id="A0ABD1ASG4"/>
<gene>
    <name evidence="2" type="ORF">V5N11_020428</name>
</gene>
<dbReference type="PANTHER" id="PTHR33710">
    <property type="entry name" value="BNAC02G09200D PROTEIN"/>
    <property type="match status" value="1"/>
</dbReference>
<keyword evidence="3" id="KW-1185">Reference proteome</keyword>
<comment type="caution">
    <text evidence="2">The sequence shown here is derived from an EMBL/GenBank/DDBJ whole genome shotgun (WGS) entry which is preliminary data.</text>
</comment>
<dbReference type="Proteomes" id="UP001558713">
    <property type="component" value="Unassembled WGS sequence"/>
</dbReference>
<dbReference type="InterPro" id="IPR036691">
    <property type="entry name" value="Endo/exonu/phosph_ase_sf"/>
</dbReference>
<dbReference type="SUPFAM" id="SSF56219">
    <property type="entry name" value="DNase I-like"/>
    <property type="match status" value="1"/>
</dbReference>
<evidence type="ECO:0008006" key="4">
    <source>
        <dbReference type="Google" id="ProtNLM"/>
    </source>
</evidence>
<sequence>MEDFNDILHNGEKKGGPRRGDSAFLPFKDMINCCQVSELSSNGNRFTWGGRRYDLWVQSRLDSCFGNKNWQKTFPASSQTFLEKRGSDHRPILVKLAASQDSYKGSFRFDKKFLNKPMVKEAISLAWNCSNHIRGFSVAERLRGCRKALSKWKKENPKNDLTRINQIQDALEAEQSVDNPRLDSIFIMKQDLAWAYREEEDYWRQKSKEKWLNAGDKNSKFFHNSVKAARRKKRLEKLKDVNGCTQNSEASKGAVAEAYFRDLFKSTNPNDFHGIFYDFSPRVSAPMNRDLIREVRKDEIKEAVRATVLLGPMDSQVYFSRNIGMSSGMR</sequence>
<dbReference type="EMBL" id="JBANAX010000415">
    <property type="protein sequence ID" value="KAL1209527.1"/>
    <property type="molecule type" value="Genomic_DNA"/>
</dbReference>
<proteinExistence type="predicted"/>
<dbReference type="PANTHER" id="PTHR33710:SF62">
    <property type="entry name" value="DUF4283 DOMAIN PROTEIN"/>
    <property type="match status" value="1"/>
</dbReference>
<evidence type="ECO:0000313" key="2">
    <source>
        <dbReference type="EMBL" id="KAL1209527.1"/>
    </source>
</evidence>
<organism evidence="2 3">
    <name type="scientific">Cardamine amara subsp. amara</name>
    <dbReference type="NCBI Taxonomy" id="228776"/>
    <lineage>
        <taxon>Eukaryota</taxon>
        <taxon>Viridiplantae</taxon>
        <taxon>Streptophyta</taxon>
        <taxon>Embryophyta</taxon>
        <taxon>Tracheophyta</taxon>
        <taxon>Spermatophyta</taxon>
        <taxon>Magnoliopsida</taxon>
        <taxon>eudicotyledons</taxon>
        <taxon>Gunneridae</taxon>
        <taxon>Pentapetalae</taxon>
        <taxon>rosids</taxon>
        <taxon>malvids</taxon>
        <taxon>Brassicales</taxon>
        <taxon>Brassicaceae</taxon>
        <taxon>Cardamineae</taxon>
        <taxon>Cardamine</taxon>
    </lineage>
</organism>
<name>A0ABD1ASG4_CARAN</name>